<name>A0ACB5TMD7_CANBO</name>
<dbReference type="EMBL" id="BSXV01000909">
    <property type="protein sequence ID" value="GME91084.1"/>
    <property type="molecule type" value="Genomic_DNA"/>
</dbReference>
<comment type="caution">
    <text evidence="1">The sequence shown here is derived from an EMBL/GenBank/DDBJ whole genome shotgun (WGS) entry which is preliminary data.</text>
</comment>
<reference evidence="1" key="1">
    <citation type="submission" date="2023-04" db="EMBL/GenBank/DDBJ databases">
        <title>Candida boidinii NBRC 1967.</title>
        <authorList>
            <person name="Ichikawa N."/>
            <person name="Sato H."/>
            <person name="Tonouchi N."/>
        </authorList>
    </citation>
    <scope>NUCLEOTIDE SEQUENCE</scope>
    <source>
        <strain evidence="1">NBRC 1967</strain>
    </source>
</reference>
<organism evidence="1 2">
    <name type="scientific">Candida boidinii</name>
    <name type="common">Yeast</name>
    <dbReference type="NCBI Taxonomy" id="5477"/>
    <lineage>
        <taxon>Eukaryota</taxon>
        <taxon>Fungi</taxon>
        <taxon>Dikarya</taxon>
        <taxon>Ascomycota</taxon>
        <taxon>Saccharomycotina</taxon>
        <taxon>Pichiomycetes</taxon>
        <taxon>Pichiales</taxon>
        <taxon>Pichiaceae</taxon>
        <taxon>Ogataea</taxon>
        <taxon>Ogataea/Candida clade</taxon>
    </lineage>
</organism>
<keyword evidence="2" id="KW-1185">Reference proteome</keyword>
<dbReference type="Proteomes" id="UP001165101">
    <property type="component" value="Unassembled WGS sequence"/>
</dbReference>
<gene>
    <name evidence="1" type="ORF">Cboi01_000214800</name>
</gene>
<evidence type="ECO:0000313" key="1">
    <source>
        <dbReference type="EMBL" id="GME91084.1"/>
    </source>
</evidence>
<proteinExistence type="predicted"/>
<sequence>MNESFIVIWDTCTVVLSYIYSLGDSDVAIFDWQVFQRWRVLCSDCSSTDAPVDTTDTTDTTDTIEAIDTINTPRSTQLHSTPLNSTQLHSTPLNSTTSLLLQTADYRQWRAVEESPEASPHHLTSLNIS</sequence>
<evidence type="ECO:0000313" key="2">
    <source>
        <dbReference type="Proteomes" id="UP001165101"/>
    </source>
</evidence>
<accession>A0ACB5TMD7</accession>
<protein>
    <submittedName>
        <fullName evidence="1">Unnamed protein product</fullName>
    </submittedName>
</protein>